<gene>
    <name evidence="1" type="ORF">HR065_00670</name>
</gene>
<comment type="caution">
    <text evidence="1">The sequence shown here is derived from an EMBL/GenBank/DDBJ whole genome shotgun (WGS) entry which is preliminary data.</text>
</comment>
<keyword evidence="2" id="KW-1185">Reference proteome</keyword>
<dbReference type="PIRSF" id="PIRSF004555">
    <property type="entry name" value="UCP004555"/>
    <property type="match status" value="1"/>
</dbReference>
<evidence type="ECO:0000313" key="1">
    <source>
        <dbReference type="EMBL" id="NWN45598.1"/>
    </source>
</evidence>
<dbReference type="RefSeq" id="WP_178733999.1">
    <property type="nucleotide sequence ID" value="NZ_JABUOH010000022.1"/>
</dbReference>
<name>A0A851HC76_9MOLU</name>
<evidence type="ECO:0000313" key="2">
    <source>
        <dbReference type="Proteomes" id="UP000568109"/>
    </source>
</evidence>
<proteinExistence type="predicted"/>
<dbReference type="InterPro" id="IPR036894">
    <property type="entry name" value="YbaB-like_sf"/>
</dbReference>
<accession>A0A851HC76</accession>
<dbReference type="InterPro" id="IPR004401">
    <property type="entry name" value="YbaB/EbfC"/>
</dbReference>
<protein>
    <submittedName>
        <fullName evidence="1">YbaB/EbfC family nucleoid-associated protein</fullName>
    </submittedName>
</protein>
<dbReference type="GO" id="GO:0003677">
    <property type="term" value="F:DNA binding"/>
    <property type="evidence" value="ECO:0007669"/>
    <property type="project" value="InterPro"/>
</dbReference>
<dbReference type="Gene3D" id="3.30.1310.10">
    <property type="entry name" value="Nucleoid-associated protein YbaB-like domain"/>
    <property type="match status" value="1"/>
</dbReference>
<dbReference type="EMBL" id="JABUOH010000022">
    <property type="protein sequence ID" value="NWN45598.1"/>
    <property type="molecule type" value="Genomic_DNA"/>
</dbReference>
<dbReference type="SUPFAM" id="SSF82607">
    <property type="entry name" value="YbaB-like"/>
    <property type="match status" value="1"/>
</dbReference>
<organism evidence="1 2">
    <name type="scientific">Candidatus Phytoplasma pruni</name>
    <dbReference type="NCBI Taxonomy" id="479893"/>
    <lineage>
        <taxon>Bacteria</taxon>
        <taxon>Bacillati</taxon>
        <taxon>Mycoplasmatota</taxon>
        <taxon>Mollicutes</taxon>
        <taxon>Acholeplasmatales</taxon>
        <taxon>Acholeplasmataceae</taxon>
        <taxon>Candidatus Phytoplasma</taxon>
        <taxon>16SrIII (X-disease group)</taxon>
    </lineage>
</organism>
<reference evidence="1 2" key="1">
    <citation type="submission" date="2020-06" db="EMBL/GenBank/DDBJ databases">
        <title>Draft genome sequence of Candidatus Phytoplasma pruni (X-disease group, subgroup 16SrIII-B) strain ChTDIII from Argentina.</title>
        <authorList>
            <person name="Fernandez F.D."/>
            <person name="Zuebert C."/>
            <person name="Huettel B."/>
            <person name="Kube M."/>
            <person name="Conci L.R."/>
        </authorList>
    </citation>
    <scope>NUCLEOTIDE SEQUENCE [LARGE SCALE GENOMIC DNA]</scope>
    <source>
        <strain evidence="1 2">ChTDIII</strain>
    </source>
</reference>
<dbReference type="Pfam" id="PF02575">
    <property type="entry name" value="YbaB_DNA_bd"/>
    <property type="match status" value="1"/>
</dbReference>
<dbReference type="AlphaFoldDB" id="A0A851HC76"/>
<sequence>MNTNTNMFDKLRKMQEAIQKEQKTLESKEFIATIGDVMIVMQGTKQVVDVRIKNTQALQNLDILQESILLSFNEVLKQVEDASREVINKASENLEFTF</sequence>
<dbReference type="Proteomes" id="UP000568109">
    <property type="component" value="Unassembled WGS sequence"/>
</dbReference>